<sequence>MHSRLLRYLDEVVRSGSIRRAAEKLNVASSSINRQIIELEAELGTPLFERLPRRLRLTAAGEILINHIRQTLRDHDRARFRIAELGGVGRGTIRIGTMNGLASGLLPHLCRNFVRSFPGVRFEVKSLLAPEIVSAVADGEVSFGLGYNLAPSPSLRVVETFRAQLGVVAAPGHKLADRAQLRLSDLAGEMLVHADSMLTIRAIVDEACRKVGVDLPAPFETNSVQMMKHLVVEGRAVTFLSPPDIDSEVESGSLVYIPLRDRLTPNPLLLVERPGGSENPSAALFMDRLQLKLRQIIPGPRDPAGLSSPA</sequence>
<dbReference type="InterPro" id="IPR000847">
    <property type="entry name" value="LysR_HTH_N"/>
</dbReference>
<keyword evidence="2" id="KW-0805">Transcription regulation</keyword>
<dbReference type="EMBL" id="JZEY01000054">
    <property type="protein sequence ID" value="KKB10414.1"/>
    <property type="molecule type" value="Genomic_DNA"/>
</dbReference>
<gene>
    <name evidence="6" type="ORF">VE26_09850</name>
</gene>
<dbReference type="AlphaFoldDB" id="A0A0F5FNE3"/>
<dbReference type="GO" id="GO:0003677">
    <property type="term" value="F:DNA binding"/>
    <property type="evidence" value="ECO:0007669"/>
    <property type="project" value="UniProtKB-KW"/>
</dbReference>
<keyword evidence="4" id="KW-0804">Transcription</keyword>
<evidence type="ECO:0000259" key="5">
    <source>
        <dbReference type="PROSITE" id="PS50931"/>
    </source>
</evidence>
<dbReference type="Gene3D" id="1.10.10.10">
    <property type="entry name" value="Winged helix-like DNA-binding domain superfamily/Winged helix DNA-binding domain"/>
    <property type="match status" value="1"/>
</dbReference>
<dbReference type="InterPro" id="IPR050950">
    <property type="entry name" value="HTH-type_LysR_regulators"/>
</dbReference>
<name>A0A0F5FNE3_9HYPH</name>
<reference evidence="6 7" key="1">
    <citation type="submission" date="2015-03" db="EMBL/GenBank/DDBJ databases">
        <authorList>
            <person name="Hassan Y."/>
            <person name="Lepp D."/>
            <person name="Li X.-Z."/>
            <person name="Zhou T."/>
        </authorList>
    </citation>
    <scope>NUCLEOTIDE SEQUENCE [LARGE SCALE GENOMIC DNA]</scope>
    <source>
        <strain evidence="6 7">IPL18</strain>
    </source>
</reference>
<dbReference type="Gene3D" id="3.40.190.290">
    <property type="match status" value="1"/>
</dbReference>
<evidence type="ECO:0000256" key="2">
    <source>
        <dbReference type="ARBA" id="ARBA00023015"/>
    </source>
</evidence>
<evidence type="ECO:0000313" key="7">
    <source>
        <dbReference type="Proteomes" id="UP000033649"/>
    </source>
</evidence>
<dbReference type="PROSITE" id="PS50931">
    <property type="entry name" value="HTH_LYSR"/>
    <property type="match status" value="1"/>
</dbReference>
<dbReference type="PANTHER" id="PTHR30419:SF8">
    <property type="entry name" value="NITROGEN ASSIMILATION TRANSCRIPTIONAL ACTIVATOR-RELATED"/>
    <property type="match status" value="1"/>
</dbReference>
<protein>
    <recommendedName>
        <fullName evidence="5">HTH lysR-type domain-containing protein</fullName>
    </recommendedName>
</protein>
<dbReference type="PRINTS" id="PR00039">
    <property type="entry name" value="HTHLYSR"/>
</dbReference>
<dbReference type="Proteomes" id="UP000033649">
    <property type="component" value="Unassembled WGS sequence"/>
</dbReference>
<dbReference type="SUPFAM" id="SSF53850">
    <property type="entry name" value="Periplasmic binding protein-like II"/>
    <property type="match status" value="1"/>
</dbReference>
<evidence type="ECO:0000256" key="1">
    <source>
        <dbReference type="ARBA" id="ARBA00009437"/>
    </source>
</evidence>
<dbReference type="STRING" id="429727.VE26_09850"/>
<accession>A0A0F5FNE3</accession>
<feature type="domain" description="HTH lysR-type" evidence="5">
    <location>
        <begin position="1"/>
        <end position="58"/>
    </location>
</feature>
<dbReference type="GO" id="GO:0005829">
    <property type="term" value="C:cytosol"/>
    <property type="evidence" value="ECO:0007669"/>
    <property type="project" value="TreeGrafter"/>
</dbReference>
<dbReference type="InterPro" id="IPR036390">
    <property type="entry name" value="WH_DNA-bd_sf"/>
</dbReference>
<dbReference type="Pfam" id="PF03466">
    <property type="entry name" value="LysR_substrate"/>
    <property type="match status" value="1"/>
</dbReference>
<keyword evidence="7" id="KW-1185">Reference proteome</keyword>
<proteinExistence type="inferred from homology"/>
<dbReference type="InterPro" id="IPR005119">
    <property type="entry name" value="LysR_subst-bd"/>
</dbReference>
<organism evidence="6 7">
    <name type="scientific">Devosia chinhatensis</name>
    <dbReference type="NCBI Taxonomy" id="429727"/>
    <lineage>
        <taxon>Bacteria</taxon>
        <taxon>Pseudomonadati</taxon>
        <taxon>Pseudomonadota</taxon>
        <taxon>Alphaproteobacteria</taxon>
        <taxon>Hyphomicrobiales</taxon>
        <taxon>Devosiaceae</taxon>
        <taxon>Devosia</taxon>
    </lineage>
</organism>
<evidence type="ECO:0000256" key="3">
    <source>
        <dbReference type="ARBA" id="ARBA00023125"/>
    </source>
</evidence>
<dbReference type="Pfam" id="PF00126">
    <property type="entry name" value="HTH_1"/>
    <property type="match status" value="1"/>
</dbReference>
<dbReference type="PANTHER" id="PTHR30419">
    <property type="entry name" value="HTH-TYPE TRANSCRIPTIONAL REGULATOR YBHD"/>
    <property type="match status" value="1"/>
</dbReference>
<dbReference type="GO" id="GO:0003700">
    <property type="term" value="F:DNA-binding transcription factor activity"/>
    <property type="evidence" value="ECO:0007669"/>
    <property type="project" value="InterPro"/>
</dbReference>
<dbReference type="InterPro" id="IPR036388">
    <property type="entry name" value="WH-like_DNA-bd_sf"/>
</dbReference>
<comment type="caution">
    <text evidence="6">The sequence shown here is derived from an EMBL/GenBank/DDBJ whole genome shotgun (WGS) entry which is preliminary data.</text>
</comment>
<comment type="similarity">
    <text evidence="1">Belongs to the LysR transcriptional regulatory family.</text>
</comment>
<evidence type="ECO:0000313" key="6">
    <source>
        <dbReference type="EMBL" id="KKB10414.1"/>
    </source>
</evidence>
<dbReference type="SUPFAM" id="SSF46785">
    <property type="entry name" value="Winged helix' DNA-binding domain"/>
    <property type="match status" value="1"/>
</dbReference>
<evidence type="ECO:0000256" key="4">
    <source>
        <dbReference type="ARBA" id="ARBA00023163"/>
    </source>
</evidence>
<dbReference type="PATRIC" id="fig|429727.3.peg.2027"/>
<dbReference type="FunFam" id="1.10.10.10:FF:000001">
    <property type="entry name" value="LysR family transcriptional regulator"/>
    <property type="match status" value="1"/>
</dbReference>
<keyword evidence="3" id="KW-0238">DNA-binding</keyword>